<evidence type="ECO:0000256" key="11">
    <source>
        <dbReference type="RuleBase" id="RU003783"/>
    </source>
</evidence>
<gene>
    <name evidence="10 14" type="primary">miaA</name>
    <name evidence="14" type="ORF">ACETAC_05585</name>
</gene>
<comment type="caution">
    <text evidence="10">Lacks conserved residue(s) required for the propagation of feature annotation.</text>
</comment>
<keyword evidence="5 10" id="KW-0819">tRNA processing</keyword>
<dbReference type="PANTHER" id="PTHR11088">
    <property type="entry name" value="TRNA DIMETHYLALLYLTRANSFERASE"/>
    <property type="match status" value="1"/>
</dbReference>
<feature type="region of interest" description="Interaction with substrate tRNA" evidence="10">
    <location>
        <begin position="35"/>
        <end position="38"/>
    </location>
</feature>
<comment type="function">
    <text evidence="2 10 12">Catalyzes the transfer of a dimethylallyl group onto the adenine at position 37 in tRNAs that read codons beginning with uridine, leading to the formation of N6-(dimethylallyl)adenosine (i(6)A).</text>
</comment>
<comment type="subunit">
    <text evidence="10">Monomer.</text>
</comment>
<dbReference type="GO" id="GO:0006400">
    <property type="term" value="P:tRNA modification"/>
    <property type="evidence" value="ECO:0007669"/>
    <property type="project" value="TreeGrafter"/>
</dbReference>
<keyword evidence="7 10" id="KW-0067">ATP-binding</keyword>
<keyword evidence="15" id="KW-1185">Reference proteome</keyword>
<dbReference type="GO" id="GO:0052381">
    <property type="term" value="F:tRNA dimethylallyltransferase activity"/>
    <property type="evidence" value="ECO:0007669"/>
    <property type="project" value="UniProtKB-UniRule"/>
</dbReference>
<feature type="site" description="Interaction with substrate tRNA" evidence="10">
    <location>
        <position position="124"/>
    </location>
</feature>
<dbReference type="NCBIfam" id="TIGR00174">
    <property type="entry name" value="miaA"/>
    <property type="match status" value="1"/>
</dbReference>
<dbReference type="RefSeq" id="WP_284679079.1">
    <property type="nucleotide sequence ID" value="NZ_CP060096.1"/>
</dbReference>
<comment type="catalytic activity">
    <reaction evidence="9 10 11">
        <text>adenosine(37) in tRNA + dimethylallyl diphosphate = N(6)-dimethylallyladenosine(37) in tRNA + diphosphate</text>
        <dbReference type="Rhea" id="RHEA:26482"/>
        <dbReference type="Rhea" id="RHEA-COMP:10162"/>
        <dbReference type="Rhea" id="RHEA-COMP:10375"/>
        <dbReference type="ChEBI" id="CHEBI:33019"/>
        <dbReference type="ChEBI" id="CHEBI:57623"/>
        <dbReference type="ChEBI" id="CHEBI:74411"/>
        <dbReference type="ChEBI" id="CHEBI:74415"/>
        <dbReference type="EC" id="2.5.1.75"/>
    </reaction>
</comment>
<dbReference type="GO" id="GO:0005524">
    <property type="term" value="F:ATP binding"/>
    <property type="evidence" value="ECO:0007669"/>
    <property type="project" value="UniProtKB-UniRule"/>
</dbReference>
<dbReference type="EC" id="2.5.1.75" evidence="10"/>
<evidence type="ECO:0000256" key="2">
    <source>
        <dbReference type="ARBA" id="ARBA00003213"/>
    </source>
</evidence>
<feature type="binding site" evidence="10">
    <location>
        <begin position="12"/>
        <end position="17"/>
    </location>
    <ligand>
        <name>substrate</name>
    </ligand>
</feature>
<evidence type="ECO:0000256" key="9">
    <source>
        <dbReference type="ARBA" id="ARBA00049563"/>
    </source>
</evidence>
<proteinExistence type="inferred from homology"/>
<keyword evidence="6 10" id="KW-0547">Nucleotide-binding</keyword>
<evidence type="ECO:0000256" key="13">
    <source>
        <dbReference type="RuleBase" id="RU003785"/>
    </source>
</evidence>
<feature type="site" description="Interaction with substrate tRNA" evidence="10">
    <location>
        <position position="101"/>
    </location>
</feature>
<evidence type="ECO:0000313" key="15">
    <source>
        <dbReference type="Proteomes" id="UP000671913"/>
    </source>
</evidence>
<sequence>MSIPLLIIVGPTATGKTKLSIELAKYYDGEIISSDSMQIYKKMNIGTAKISNEEKLDIPHYMLDIVEPNEEFSVAEYEKMVKPIIKDINERGKLPIIVGGTGLYINSIIYTMNFSECINNPDYRNKMKELSKKNGNEFLHAKLKKIDPETAKKLHPNDVKRIIRALEVYEFTGKPISYYQKESGKKLNKDYNPYMIGLNYRDRNILYEKINKRIDQMIENNLIEEVVNLLKIGYNKYDTAMQALGYKEIVEYLEGKTTLEEAIEKLKKGTRRYAKRQITWFKSYDFIKWFYVDDFHDFKELKKKIIEYLAGKLRF</sequence>
<dbReference type="SUPFAM" id="SSF52540">
    <property type="entry name" value="P-loop containing nucleoside triphosphate hydrolases"/>
    <property type="match status" value="2"/>
</dbReference>
<dbReference type="AlphaFoldDB" id="A0A975ATU1"/>
<comment type="similarity">
    <text evidence="3 10 13">Belongs to the IPP transferase family.</text>
</comment>
<evidence type="ECO:0000256" key="1">
    <source>
        <dbReference type="ARBA" id="ARBA00001946"/>
    </source>
</evidence>
<evidence type="ECO:0000256" key="10">
    <source>
        <dbReference type="HAMAP-Rule" id="MF_00185"/>
    </source>
</evidence>
<evidence type="ECO:0000313" key="14">
    <source>
        <dbReference type="EMBL" id="QSZ26414.1"/>
    </source>
</evidence>
<evidence type="ECO:0000256" key="4">
    <source>
        <dbReference type="ARBA" id="ARBA00022679"/>
    </source>
</evidence>
<organism evidence="14 15">
    <name type="scientific">Aceticella autotrophica</name>
    <dbReference type="NCBI Taxonomy" id="2755338"/>
    <lineage>
        <taxon>Bacteria</taxon>
        <taxon>Bacillati</taxon>
        <taxon>Bacillota</taxon>
        <taxon>Clostridia</taxon>
        <taxon>Thermoanaerobacterales</taxon>
        <taxon>Thermoanaerobacteraceae</taxon>
        <taxon>Aceticella</taxon>
    </lineage>
</organism>
<keyword evidence="8 10" id="KW-0460">Magnesium</keyword>
<dbReference type="InterPro" id="IPR018022">
    <property type="entry name" value="IPT"/>
</dbReference>
<protein>
    <recommendedName>
        <fullName evidence="10">tRNA dimethylallyltransferase</fullName>
        <ecNumber evidence="10">2.5.1.75</ecNumber>
    </recommendedName>
    <alternativeName>
        <fullName evidence="10">Dimethylallyl diphosphate:tRNA dimethylallyltransferase</fullName>
        <shortName evidence="10">DMAPP:tRNA dimethylallyltransferase</shortName>
        <shortName evidence="10">DMATase</shortName>
    </alternativeName>
    <alternativeName>
        <fullName evidence="10">Isopentenyl-diphosphate:tRNA isopentenyltransferase</fullName>
        <shortName evidence="10">IPP transferase</shortName>
        <shortName evidence="10">IPPT</shortName>
        <shortName evidence="10">IPTase</shortName>
    </alternativeName>
</protein>
<dbReference type="FunFam" id="1.10.20.140:FF:000001">
    <property type="entry name" value="tRNA dimethylallyltransferase"/>
    <property type="match status" value="1"/>
</dbReference>
<dbReference type="PANTHER" id="PTHR11088:SF60">
    <property type="entry name" value="TRNA DIMETHYLALLYLTRANSFERASE"/>
    <property type="match status" value="1"/>
</dbReference>
<reference evidence="14" key="1">
    <citation type="submission" date="2020-08" db="EMBL/GenBank/DDBJ databases">
        <title>Genomic insights into the carbon and energy metabolism of the first obligate autotrophic acetogenic bacterium Aceticella autotrophica gen. nov., sp. nov.</title>
        <authorList>
            <person name="Toshchakov S.V."/>
            <person name="Elcheninov A.G."/>
            <person name="Kublanov I.V."/>
            <person name="Frolov E.N."/>
            <person name="Lebedinsky A.V."/>
        </authorList>
    </citation>
    <scope>NUCLEOTIDE SEQUENCE</scope>
    <source>
        <strain evidence="14">3443-3Ac</strain>
    </source>
</reference>
<dbReference type="InterPro" id="IPR039657">
    <property type="entry name" value="Dimethylallyltransferase"/>
</dbReference>
<accession>A0A975ATU1</accession>
<dbReference type="HAMAP" id="MF_00185">
    <property type="entry name" value="IPP_trans"/>
    <property type="match status" value="1"/>
</dbReference>
<evidence type="ECO:0000256" key="5">
    <source>
        <dbReference type="ARBA" id="ARBA00022694"/>
    </source>
</evidence>
<evidence type="ECO:0000256" key="12">
    <source>
        <dbReference type="RuleBase" id="RU003784"/>
    </source>
</evidence>
<dbReference type="KEGG" id="aaut:ACETAC_05585"/>
<comment type="cofactor">
    <cofactor evidence="1 10">
        <name>Mg(2+)</name>
        <dbReference type="ChEBI" id="CHEBI:18420"/>
    </cofactor>
</comment>
<evidence type="ECO:0000256" key="8">
    <source>
        <dbReference type="ARBA" id="ARBA00022842"/>
    </source>
</evidence>
<dbReference type="InterPro" id="IPR027417">
    <property type="entry name" value="P-loop_NTPase"/>
</dbReference>
<dbReference type="Gene3D" id="1.10.20.140">
    <property type="match status" value="1"/>
</dbReference>
<dbReference type="Proteomes" id="UP000671913">
    <property type="component" value="Chromosome"/>
</dbReference>
<evidence type="ECO:0000256" key="3">
    <source>
        <dbReference type="ARBA" id="ARBA00005842"/>
    </source>
</evidence>
<evidence type="ECO:0000256" key="6">
    <source>
        <dbReference type="ARBA" id="ARBA00022741"/>
    </source>
</evidence>
<name>A0A975ATU1_9THEO</name>
<evidence type="ECO:0000256" key="7">
    <source>
        <dbReference type="ARBA" id="ARBA00022840"/>
    </source>
</evidence>
<dbReference type="EMBL" id="CP060096">
    <property type="protein sequence ID" value="QSZ26414.1"/>
    <property type="molecule type" value="Genomic_DNA"/>
</dbReference>
<dbReference type="Gene3D" id="3.40.50.300">
    <property type="entry name" value="P-loop containing nucleotide triphosphate hydrolases"/>
    <property type="match status" value="1"/>
</dbReference>
<keyword evidence="4 10" id="KW-0808">Transferase</keyword>
<feature type="binding site" evidence="10">
    <location>
        <begin position="10"/>
        <end position="17"/>
    </location>
    <ligand>
        <name>ATP</name>
        <dbReference type="ChEBI" id="CHEBI:30616"/>
    </ligand>
</feature>
<dbReference type="Pfam" id="PF01715">
    <property type="entry name" value="IPPT"/>
    <property type="match status" value="1"/>
</dbReference>